<feature type="domain" description="SH3b" evidence="13">
    <location>
        <begin position="629"/>
        <end position="690"/>
    </location>
</feature>
<protein>
    <submittedName>
        <fullName evidence="14">S8 family serine peptidase</fullName>
    </submittedName>
</protein>
<dbReference type="InterPro" id="IPR034202">
    <property type="entry name" value="Subtilisin_Carlsberg-like"/>
</dbReference>
<dbReference type="PROSITE" id="PS00137">
    <property type="entry name" value="SUBTILASE_HIS"/>
    <property type="match status" value="1"/>
</dbReference>
<dbReference type="CDD" id="cd07477">
    <property type="entry name" value="Peptidases_S8_Subtilisin_subset"/>
    <property type="match status" value="1"/>
</dbReference>
<organism evidence="14 15">
    <name type="scientific">Salinibacillus xinjiangensis</name>
    <dbReference type="NCBI Taxonomy" id="1229268"/>
    <lineage>
        <taxon>Bacteria</taxon>
        <taxon>Bacillati</taxon>
        <taxon>Bacillota</taxon>
        <taxon>Bacilli</taxon>
        <taxon>Bacillales</taxon>
        <taxon>Bacillaceae</taxon>
        <taxon>Salinibacillus</taxon>
    </lineage>
</organism>
<dbReference type="PROSITE" id="PS51892">
    <property type="entry name" value="SUBTILASE"/>
    <property type="match status" value="1"/>
</dbReference>
<dbReference type="GO" id="GO:0004252">
    <property type="term" value="F:serine-type endopeptidase activity"/>
    <property type="evidence" value="ECO:0007669"/>
    <property type="project" value="UniProtKB-UniRule"/>
</dbReference>
<evidence type="ECO:0000256" key="3">
    <source>
        <dbReference type="ARBA" id="ARBA00011073"/>
    </source>
</evidence>
<feature type="signal peptide" evidence="12">
    <location>
        <begin position="1"/>
        <end position="21"/>
    </location>
</feature>
<evidence type="ECO:0000259" key="13">
    <source>
        <dbReference type="SMART" id="SM00287"/>
    </source>
</evidence>
<feature type="domain" description="SH3b" evidence="13">
    <location>
        <begin position="772"/>
        <end position="835"/>
    </location>
</feature>
<dbReference type="PROSITE" id="PS00136">
    <property type="entry name" value="SUBTILASE_ASP"/>
    <property type="match status" value="1"/>
</dbReference>
<dbReference type="PANTHER" id="PTHR43806:SF11">
    <property type="entry name" value="CEREVISIN-RELATED"/>
    <property type="match status" value="1"/>
</dbReference>
<keyword evidence="6" id="KW-0479">Metal-binding</keyword>
<dbReference type="EMBL" id="WJNH01000001">
    <property type="protein sequence ID" value="MRG85089.1"/>
    <property type="molecule type" value="Genomic_DNA"/>
</dbReference>
<keyword evidence="15" id="KW-1185">Reference proteome</keyword>
<keyword evidence="12" id="KW-0732">Signal</keyword>
<feature type="domain" description="SH3b" evidence="13">
    <location>
        <begin position="487"/>
        <end position="549"/>
    </location>
</feature>
<evidence type="ECO:0000256" key="9">
    <source>
        <dbReference type="ARBA" id="ARBA00022837"/>
    </source>
</evidence>
<dbReference type="SUPFAM" id="SSF52743">
    <property type="entry name" value="Subtilisin-like"/>
    <property type="match status" value="1"/>
</dbReference>
<dbReference type="SMART" id="SM00287">
    <property type="entry name" value="SH3b"/>
    <property type="match status" value="6"/>
</dbReference>
<dbReference type="AlphaFoldDB" id="A0A6G1X2D5"/>
<evidence type="ECO:0000256" key="10">
    <source>
        <dbReference type="PROSITE-ProRule" id="PRU01240"/>
    </source>
</evidence>
<evidence type="ECO:0000313" key="14">
    <source>
        <dbReference type="EMBL" id="MRG85089.1"/>
    </source>
</evidence>
<keyword evidence="5 10" id="KW-0645">Protease</keyword>
<dbReference type="GO" id="GO:0046872">
    <property type="term" value="F:metal ion binding"/>
    <property type="evidence" value="ECO:0007669"/>
    <property type="project" value="UniProtKB-KW"/>
</dbReference>
<evidence type="ECO:0000256" key="12">
    <source>
        <dbReference type="SAM" id="SignalP"/>
    </source>
</evidence>
<reference evidence="14 15" key="1">
    <citation type="submission" date="2019-11" db="EMBL/GenBank/DDBJ databases">
        <authorList>
            <person name="Li J."/>
        </authorList>
    </citation>
    <scope>NUCLEOTIDE SEQUENCE [LARGE SCALE GENOMIC DNA]</scope>
    <source>
        <strain evidence="14 15">J4</strain>
    </source>
</reference>
<keyword evidence="8 10" id="KW-0720">Serine protease</keyword>
<gene>
    <name evidence="14" type="ORF">GH754_01960</name>
</gene>
<dbReference type="PRINTS" id="PR00723">
    <property type="entry name" value="SUBTILISIN"/>
</dbReference>
<dbReference type="OrthoDB" id="9798386at2"/>
<feature type="region of interest" description="Disordered" evidence="11">
    <location>
        <begin position="21"/>
        <end position="71"/>
    </location>
</feature>
<proteinExistence type="inferred from homology"/>
<evidence type="ECO:0000256" key="8">
    <source>
        <dbReference type="ARBA" id="ARBA00022825"/>
    </source>
</evidence>
<keyword evidence="9" id="KW-0106">Calcium</keyword>
<evidence type="ECO:0000256" key="1">
    <source>
        <dbReference type="ARBA" id="ARBA00001913"/>
    </source>
</evidence>
<feature type="chain" id="PRO_5038997060" evidence="12">
    <location>
        <begin position="22"/>
        <end position="977"/>
    </location>
</feature>
<dbReference type="Gene3D" id="3.40.50.200">
    <property type="entry name" value="Peptidase S8/S53 domain"/>
    <property type="match status" value="1"/>
</dbReference>
<dbReference type="InterPro" id="IPR022398">
    <property type="entry name" value="Peptidase_S8_His-AS"/>
</dbReference>
<comment type="cofactor">
    <cofactor evidence="1">
        <name>Ca(2+)</name>
        <dbReference type="ChEBI" id="CHEBI:29108"/>
    </cofactor>
</comment>
<feature type="domain" description="SH3b" evidence="13">
    <location>
        <begin position="552"/>
        <end position="613"/>
    </location>
</feature>
<keyword evidence="4" id="KW-0964">Secreted</keyword>
<evidence type="ECO:0000256" key="6">
    <source>
        <dbReference type="ARBA" id="ARBA00022723"/>
    </source>
</evidence>
<dbReference type="RefSeq" id="WP_153727041.1">
    <property type="nucleotide sequence ID" value="NZ_WJNH01000001.1"/>
</dbReference>
<keyword evidence="7 10" id="KW-0378">Hydrolase</keyword>
<feature type="domain" description="SH3b" evidence="13">
    <location>
        <begin position="914"/>
        <end position="977"/>
    </location>
</feature>
<name>A0A6G1X2D5_9BACI</name>
<dbReference type="Pfam" id="PF00082">
    <property type="entry name" value="Peptidase_S8"/>
    <property type="match status" value="1"/>
</dbReference>
<feature type="active site" description="Charge relay system" evidence="10">
    <location>
        <position position="359"/>
    </location>
</feature>
<feature type="active site" description="Charge relay system" evidence="10">
    <location>
        <position position="201"/>
    </location>
</feature>
<evidence type="ECO:0000256" key="11">
    <source>
        <dbReference type="SAM" id="MobiDB-lite"/>
    </source>
</evidence>
<dbReference type="InterPro" id="IPR003646">
    <property type="entry name" value="SH3-like_bac-type"/>
</dbReference>
<dbReference type="InterPro" id="IPR036852">
    <property type="entry name" value="Peptidase_S8/S53_dom_sf"/>
</dbReference>
<dbReference type="InterPro" id="IPR037045">
    <property type="entry name" value="S8pro/Inhibitor_I9_sf"/>
</dbReference>
<dbReference type="GO" id="GO:0005576">
    <property type="term" value="C:extracellular region"/>
    <property type="evidence" value="ECO:0007669"/>
    <property type="project" value="UniProtKB-SubCell"/>
</dbReference>
<feature type="active site" description="Charge relay system" evidence="10">
    <location>
        <position position="170"/>
    </location>
</feature>
<dbReference type="InterPro" id="IPR050131">
    <property type="entry name" value="Peptidase_S8_subtilisin-like"/>
</dbReference>
<evidence type="ECO:0000313" key="15">
    <source>
        <dbReference type="Proteomes" id="UP000480185"/>
    </source>
</evidence>
<dbReference type="PROSITE" id="PS51257">
    <property type="entry name" value="PROKAR_LIPOPROTEIN"/>
    <property type="match status" value="1"/>
</dbReference>
<evidence type="ECO:0000256" key="2">
    <source>
        <dbReference type="ARBA" id="ARBA00004613"/>
    </source>
</evidence>
<dbReference type="Gene3D" id="3.30.70.80">
    <property type="entry name" value="Peptidase S8 propeptide/proteinase inhibitor I9"/>
    <property type="match status" value="1"/>
</dbReference>
<dbReference type="InterPro" id="IPR000209">
    <property type="entry name" value="Peptidase_S8/S53_dom"/>
</dbReference>
<dbReference type="InterPro" id="IPR015500">
    <property type="entry name" value="Peptidase_S8_subtilisin-rel"/>
</dbReference>
<accession>A0A6G1X2D5</accession>
<dbReference type="PANTHER" id="PTHR43806">
    <property type="entry name" value="PEPTIDASE S8"/>
    <property type="match status" value="1"/>
</dbReference>
<dbReference type="SUPFAM" id="SSF54897">
    <property type="entry name" value="Protease propeptides/inhibitors"/>
    <property type="match status" value="1"/>
</dbReference>
<feature type="domain" description="SH3b" evidence="13">
    <location>
        <begin position="411"/>
        <end position="475"/>
    </location>
</feature>
<sequence length="977" mass="110592">MKKLMYLVIFLIVLTSCQQSDTENENVTNKSSNFHSTNEQSNFEPKNLPNEQLNKESIEPEPNTDDTVQKINPPDNQFVIAFKNTINDQLISELKGQIIHRVESLSMITAKIPEESLEALKNHPDVASIEKDSVVRVQEERVDWGVNQINALRPWNSNYTGKGIKVAILDTGVDYNHKDLKIEDGKSFVDYTTSYMDDNGHGTHVAGIIGAQHNDIGVKGIAPDTDIYAVKVLNDDGLGFLSDMLLGIDWAVKQGVDIINMSVGEQEGSSILNRVIDKVYQDGILIVASAGNDGDNNIQGDTIDYPAKYEGAIAVGAIDENQTKAPFSSTGSSLEVSAPGVNILSTGLNDRYTVKSGTSMASAYVTGNLALLKEAHVDYSVSEIRKTQQIEAIDLGEKGRDQLYGFGNIQAPARYFEVIHDNTPVYDNRTGDLIKVASLKKWQIYPRVEDYGNWNRIQFGDIFGYVHKNDLKPANGSILQNESKNHNQKRKITANIDLPVYDNSTGQLVEFADLKEGTEYPITSDFGNWYRIILANRVGYVHKSDVDAEFFKTDKYFTVREDTPIYDNRTGKLIKVGELEKGQVYPRISDYGNWHRIQYGDIYGYVHKSSTFPVERPNIANENQNYRNTNKRFITIHDAPVYDNSGSGLEQFAVIEKGKSYPIVSDYGNWYRIIISGRVGYVHKDHVELDMKTVTFKEYFKAEEDIPIYDNRTGQLIKIGELEEGQVYPRVSKYGNWHRIQYGDIYGYVYKSSTYPVESPKIANENQNYKNSTKKFVTNSTTPVYDNTSGSLEQFAVIEKGTSYPIVSDYGNWYRIIISDRVGYVHKNNVELDMATIDFGKYFKVEEELPIYDNRTGELVQVGSLTEGQVYPRVSDYGDWHRINYGGFYGYVYKASTSPVTNPYLANENFNYRHSNQMFKAQTDLPVYDNSTGDLIPFAEIKRGKQYPVVSDYGNWYRITIADRVGYIYKASVKKVY</sequence>
<dbReference type="Proteomes" id="UP000480185">
    <property type="component" value="Unassembled WGS sequence"/>
</dbReference>
<evidence type="ECO:0000256" key="4">
    <source>
        <dbReference type="ARBA" id="ARBA00022525"/>
    </source>
</evidence>
<comment type="similarity">
    <text evidence="3 10">Belongs to the peptidase S8 family.</text>
</comment>
<dbReference type="Gene3D" id="2.30.30.40">
    <property type="entry name" value="SH3 Domains"/>
    <property type="match status" value="3"/>
</dbReference>
<feature type="compositionally biased region" description="Polar residues" evidence="11">
    <location>
        <begin position="21"/>
        <end position="52"/>
    </location>
</feature>
<comment type="subcellular location">
    <subcellularLocation>
        <location evidence="2">Secreted</location>
    </subcellularLocation>
</comment>
<evidence type="ECO:0000256" key="5">
    <source>
        <dbReference type="ARBA" id="ARBA00022670"/>
    </source>
</evidence>
<dbReference type="GO" id="GO:0006508">
    <property type="term" value="P:proteolysis"/>
    <property type="evidence" value="ECO:0007669"/>
    <property type="project" value="UniProtKB-KW"/>
</dbReference>
<evidence type="ECO:0000256" key="7">
    <source>
        <dbReference type="ARBA" id="ARBA00022801"/>
    </source>
</evidence>
<comment type="caution">
    <text evidence="14">The sequence shown here is derived from an EMBL/GenBank/DDBJ whole genome shotgun (WGS) entry which is preliminary data.</text>
</comment>
<dbReference type="InterPro" id="IPR023827">
    <property type="entry name" value="Peptidase_S8_Asp-AS"/>
</dbReference>